<reference evidence="2" key="2">
    <citation type="submission" date="2018-05" db="EMBL/GenBank/DDBJ databases">
        <title>OpunRS2 (Oryza punctata Reference Sequence Version 2).</title>
        <authorList>
            <person name="Zhang J."/>
            <person name="Kudrna D."/>
            <person name="Lee S."/>
            <person name="Talag J."/>
            <person name="Welchert J."/>
            <person name="Wing R.A."/>
        </authorList>
    </citation>
    <scope>NUCLEOTIDE SEQUENCE [LARGE SCALE GENOMIC DNA]</scope>
</reference>
<reference evidence="2" key="1">
    <citation type="submission" date="2015-04" db="UniProtKB">
        <authorList>
            <consortium name="EnsemblPlants"/>
        </authorList>
    </citation>
    <scope>IDENTIFICATION</scope>
</reference>
<dbReference type="AlphaFoldDB" id="A0A0E0JZZ3"/>
<name>A0A0E0JZZ3_ORYPU</name>
<organism evidence="2">
    <name type="scientific">Oryza punctata</name>
    <name type="common">Red rice</name>
    <dbReference type="NCBI Taxonomy" id="4537"/>
    <lineage>
        <taxon>Eukaryota</taxon>
        <taxon>Viridiplantae</taxon>
        <taxon>Streptophyta</taxon>
        <taxon>Embryophyta</taxon>
        <taxon>Tracheophyta</taxon>
        <taxon>Spermatophyta</taxon>
        <taxon>Magnoliopsida</taxon>
        <taxon>Liliopsida</taxon>
        <taxon>Poales</taxon>
        <taxon>Poaceae</taxon>
        <taxon>BOP clade</taxon>
        <taxon>Oryzoideae</taxon>
        <taxon>Oryzeae</taxon>
        <taxon>Oryzinae</taxon>
        <taxon>Oryza</taxon>
    </lineage>
</organism>
<protein>
    <submittedName>
        <fullName evidence="2">Uncharacterized protein</fullName>
    </submittedName>
</protein>
<sequence length="69" mass="7693">METLGQSERWRCSGRGSPRHGAASLPSLLRQPPPQAQVLLQAAFDGNLRLVRSNSLSDRSPLRPLVFRR</sequence>
<dbReference type="HOGENOM" id="CLU_2780256_0_0_1"/>
<feature type="region of interest" description="Disordered" evidence="1">
    <location>
        <begin position="1"/>
        <end position="32"/>
    </location>
</feature>
<evidence type="ECO:0000256" key="1">
    <source>
        <dbReference type="SAM" id="MobiDB-lite"/>
    </source>
</evidence>
<feature type="compositionally biased region" description="Low complexity" evidence="1">
    <location>
        <begin position="22"/>
        <end position="32"/>
    </location>
</feature>
<accession>A0A0E0JZZ3</accession>
<evidence type="ECO:0000313" key="3">
    <source>
        <dbReference type="Proteomes" id="UP000026962"/>
    </source>
</evidence>
<keyword evidence="3" id="KW-1185">Reference proteome</keyword>
<dbReference type="Gramene" id="OPUNC02G15290.1">
    <property type="protein sequence ID" value="OPUNC02G15290.1"/>
    <property type="gene ID" value="OPUNC02G15290"/>
</dbReference>
<dbReference type="Proteomes" id="UP000026962">
    <property type="component" value="Chromosome 2"/>
</dbReference>
<dbReference type="EnsemblPlants" id="OPUNC02G15290.1">
    <property type="protein sequence ID" value="OPUNC02G15290.1"/>
    <property type="gene ID" value="OPUNC02G15290"/>
</dbReference>
<proteinExistence type="predicted"/>
<evidence type="ECO:0000313" key="2">
    <source>
        <dbReference type="EnsemblPlants" id="OPUNC02G15290.1"/>
    </source>
</evidence>